<dbReference type="CDD" id="cd09917">
    <property type="entry name" value="F-box_SF"/>
    <property type="match status" value="1"/>
</dbReference>
<sequence length="642" mass="71504">MKSLLPSRRKPLSAIPVLPSSPNKDLFSCLPTELVLLIFNHLTTPLDILSALNVCHTWRSILLSPEIWTPLADLLFPGLAPHIRASFPGTEAVSFHAQGDAFHRALHSHHLFATGHFSNAKHYAVRLDHALKSKSTDNAFRLLKTVPVSAGGVHDLELAVPDLDPAAEEEHVSRIKLYSHGRVAWWPEGWHLPFFAVIDDLRMRSRKMYLFPGQAESGRDRKSGWKTALGGLLFIMGQEDAGYCVWHLERDEMKMVHLPGAINRCVVHGERLLFVGRRNAEVWLWDWESARVEAVDVAGMGCYAPGLLRMGGQILLGYPSHPRPPPMVGLRFQDTDAKVDFILHPTKQNALFVLKWDEVDLVMFEITGGELTARVLCPREHLAYRIMRLSRTQNTVHYLRSERCDAYGGYCIMTAWIGYEPTDDPNPICAGPCGSEGSLGSVCFNVYTKTFSAFLHCASYHRTPDTHLWDGLLAVGVTGVERDNSKRSTKLAVVLLKPCDGGRRATTQPSGAGFSFSVRKMTPPPSTTAPAEVALTLVPLDHNDIRPRAEFLQSVAYALEAGGDALPMGFDQLKTEWLNGDENTLIYVAGKEYTVWTFGEDRCPKRETREVSTWRHGLRSVLGLRAKNGVTGSRELHPVSRS</sequence>
<dbReference type="InterPro" id="IPR036047">
    <property type="entry name" value="F-box-like_dom_sf"/>
</dbReference>
<reference evidence="2" key="1">
    <citation type="journal article" date="2023" name="Mol. Phylogenet. Evol.">
        <title>Genome-scale phylogeny and comparative genomics of the fungal order Sordariales.</title>
        <authorList>
            <person name="Hensen N."/>
            <person name="Bonometti L."/>
            <person name="Westerberg I."/>
            <person name="Brannstrom I.O."/>
            <person name="Guillou S."/>
            <person name="Cros-Aarteil S."/>
            <person name="Calhoun S."/>
            <person name="Haridas S."/>
            <person name="Kuo A."/>
            <person name="Mondo S."/>
            <person name="Pangilinan J."/>
            <person name="Riley R."/>
            <person name="LaButti K."/>
            <person name="Andreopoulos B."/>
            <person name="Lipzen A."/>
            <person name="Chen C."/>
            <person name="Yan M."/>
            <person name="Daum C."/>
            <person name="Ng V."/>
            <person name="Clum A."/>
            <person name="Steindorff A."/>
            <person name="Ohm R.A."/>
            <person name="Martin F."/>
            <person name="Silar P."/>
            <person name="Natvig D.O."/>
            <person name="Lalanne C."/>
            <person name="Gautier V."/>
            <person name="Ament-Velasquez S.L."/>
            <person name="Kruys A."/>
            <person name="Hutchinson M.I."/>
            <person name="Powell A.J."/>
            <person name="Barry K."/>
            <person name="Miller A.N."/>
            <person name="Grigoriev I.V."/>
            <person name="Debuchy R."/>
            <person name="Gladieux P."/>
            <person name="Hiltunen Thoren M."/>
            <person name="Johannesson H."/>
        </authorList>
    </citation>
    <scope>NUCLEOTIDE SEQUENCE</scope>
    <source>
        <strain evidence="2">PSN293</strain>
    </source>
</reference>
<keyword evidence="3" id="KW-1185">Reference proteome</keyword>
<dbReference type="InterPro" id="IPR001810">
    <property type="entry name" value="F-box_dom"/>
</dbReference>
<comment type="caution">
    <text evidence="2">The sequence shown here is derived from an EMBL/GenBank/DDBJ whole genome shotgun (WGS) entry which is preliminary data.</text>
</comment>
<protein>
    <recommendedName>
        <fullName evidence="1">F-box domain-containing protein</fullName>
    </recommendedName>
</protein>
<evidence type="ECO:0000313" key="3">
    <source>
        <dbReference type="Proteomes" id="UP001301769"/>
    </source>
</evidence>
<dbReference type="EMBL" id="MU858344">
    <property type="protein sequence ID" value="KAK4206849.1"/>
    <property type="molecule type" value="Genomic_DNA"/>
</dbReference>
<proteinExistence type="predicted"/>
<dbReference type="Proteomes" id="UP001301769">
    <property type="component" value="Unassembled WGS sequence"/>
</dbReference>
<dbReference type="Pfam" id="PF12937">
    <property type="entry name" value="F-box-like"/>
    <property type="match status" value="1"/>
</dbReference>
<gene>
    <name evidence="2" type="ORF">QBC37DRAFT_434338</name>
</gene>
<evidence type="ECO:0000259" key="1">
    <source>
        <dbReference type="SMART" id="SM00256"/>
    </source>
</evidence>
<organism evidence="2 3">
    <name type="scientific">Rhypophila decipiens</name>
    <dbReference type="NCBI Taxonomy" id="261697"/>
    <lineage>
        <taxon>Eukaryota</taxon>
        <taxon>Fungi</taxon>
        <taxon>Dikarya</taxon>
        <taxon>Ascomycota</taxon>
        <taxon>Pezizomycotina</taxon>
        <taxon>Sordariomycetes</taxon>
        <taxon>Sordariomycetidae</taxon>
        <taxon>Sordariales</taxon>
        <taxon>Naviculisporaceae</taxon>
        <taxon>Rhypophila</taxon>
    </lineage>
</organism>
<feature type="domain" description="F-box" evidence="1">
    <location>
        <begin position="30"/>
        <end position="71"/>
    </location>
</feature>
<name>A0AAN6XUA4_9PEZI</name>
<dbReference type="Gene3D" id="1.20.1280.50">
    <property type="match status" value="1"/>
</dbReference>
<evidence type="ECO:0000313" key="2">
    <source>
        <dbReference type="EMBL" id="KAK4206849.1"/>
    </source>
</evidence>
<dbReference type="AlphaFoldDB" id="A0AAN6XUA4"/>
<dbReference type="SUPFAM" id="SSF81383">
    <property type="entry name" value="F-box domain"/>
    <property type="match status" value="1"/>
</dbReference>
<reference evidence="2" key="2">
    <citation type="submission" date="2023-05" db="EMBL/GenBank/DDBJ databases">
        <authorList>
            <consortium name="Lawrence Berkeley National Laboratory"/>
            <person name="Steindorff A."/>
            <person name="Hensen N."/>
            <person name="Bonometti L."/>
            <person name="Westerberg I."/>
            <person name="Brannstrom I.O."/>
            <person name="Guillou S."/>
            <person name="Cros-Aarteil S."/>
            <person name="Calhoun S."/>
            <person name="Haridas S."/>
            <person name="Kuo A."/>
            <person name="Mondo S."/>
            <person name="Pangilinan J."/>
            <person name="Riley R."/>
            <person name="Labutti K."/>
            <person name="Andreopoulos B."/>
            <person name="Lipzen A."/>
            <person name="Chen C."/>
            <person name="Yanf M."/>
            <person name="Daum C."/>
            <person name="Ng V."/>
            <person name="Clum A."/>
            <person name="Ohm R."/>
            <person name="Martin F."/>
            <person name="Silar P."/>
            <person name="Natvig D."/>
            <person name="Lalanne C."/>
            <person name="Gautier V."/>
            <person name="Ament-Velasquez S.L."/>
            <person name="Kruys A."/>
            <person name="Hutchinson M.I."/>
            <person name="Powell A.J."/>
            <person name="Barry K."/>
            <person name="Miller A.N."/>
            <person name="Grigoriev I.V."/>
            <person name="Debuchy R."/>
            <person name="Gladieux P."/>
            <person name="Thoren M.H."/>
            <person name="Johannesson H."/>
        </authorList>
    </citation>
    <scope>NUCLEOTIDE SEQUENCE</scope>
    <source>
        <strain evidence="2">PSN293</strain>
    </source>
</reference>
<dbReference type="SMART" id="SM00256">
    <property type="entry name" value="FBOX"/>
    <property type="match status" value="1"/>
</dbReference>
<accession>A0AAN6XUA4</accession>